<comment type="caution">
    <text evidence="1">The sequence shown here is derived from an EMBL/GenBank/DDBJ whole genome shotgun (WGS) entry which is preliminary data.</text>
</comment>
<accession>A0A4S2L1N8</accession>
<reference evidence="1 2" key="1">
    <citation type="journal article" date="2019" name="Philos. Trans. R. Soc. Lond., B, Biol. Sci.">
        <title>Ant behaviour and brain gene expression of defending hosts depend on the ecological success of the intruding social parasite.</title>
        <authorList>
            <person name="Kaur R."/>
            <person name="Stoldt M."/>
            <person name="Jongepier E."/>
            <person name="Feldmeyer B."/>
            <person name="Menzel F."/>
            <person name="Bornberg-Bauer E."/>
            <person name="Foitzik S."/>
        </authorList>
    </citation>
    <scope>NUCLEOTIDE SEQUENCE [LARGE SCALE GENOMIC DNA]</scope>
    <source>
        <tissue evidence="1">Whole body</tissue>
    </source>
</reference>
<dbReference type="EMBL" id="QBLH01000376">
    <property type="protein sequence ID" value="TGZ56026.1"/>
    <property type="molecule type" value="Genomic_DNA"/>
</dbReference>
<gene>
    <name evidence="1" type="ORF">DBV15_04762</name>
</gene>
<evidence type="ECO:0000313" key="1">
    <source>
        <dbReference type="EMBL" id="TGZ56026.1"/>
    </source>
</evidence>
<protein>
    <submittedName>
        <fullName evidence="1">Uncharacterized protein</fullName>
    </submittedName>
</protein>
<proteinExistence type="predicted"/>
<sequence length="180" mass="20586">MLVETNRPRALYDDLCVETVQHLSPLTRLLRFFLPPYCFATAFRATSMHLPDPDVRAISLLSNSPNQNDLILVHFLQFHFRSTSGDCGTAIYDDIESMTEKQINLPQKDAAFLAEIPARCLLSLEKFNATTRKSHKYIGKYRPTRFEMHAVSHEQVQRDREAISQPIIKAFSVSESSEIV</sequence>
<keyword evidence="2" id="KW-1185">Reference proteome</keyword>
<dbReference type="Proteomes" id="UP000310200">
    <property type="component" value="Unassembled WGS sequence"/>
</dbReference>
<organism evidence="1 2">
    <name type="scientific">Temnothorax longispinosus</name>
    <dbReference type="NCBI Taxonomy" id="300112"/>
    <lineage>
        <taxon>Eukaryota</taxon>
        <taxon>Metazoa</taxon>
        <taxon>Ecdysozoa</taxon>
        <taxon>Arthropoda</taxon>
        <taxon>Hexapoda</taxon>
        <taxon>Insecta</taxon>
        <taxon>Pterygota</taxon>
        <taxon>Neoptera</taxon>
        <taxon>Endopterygota</taxon>
        <taxon>Hymenoptera</taxon>
        <taxon>Apocrita</taxon>
        <taxon>Aculeata</taxon>
        <taxon>Formicoidea</taxon>
        <taxon>Formicidae</taxon>
        <taxon>Myrmicinae</taxon>
        <taxon>Temnothorax</taxon>
    </lineage>
</organism>
<name>A0A4S2L1N8_9HYME</name>
<dbReference type="AlphaFoldDB" id="A0A4S2L1N8"/>
<evidence type="ECO:0000313" key="2">
    <source>
        <dbReference type="Proteomes" id="UP000310200"/>
    </source>
</evidence>